<dbReference type="Gene3D" id="3.90.1150.10">
    <property type="entry name" value="Aspartate Aminotransferase, domain 1"/>
    <property type="match status" value="1"/>
</dbReference>
<dbReference type="UniPathway" id="UPA00139">
    <property type="reaction ID" value="UER00338"/>
</dbReference>
<evidence type="ECO:0000256" key="7">
    <source>
        <dbReference type="ARBA" id="ARBA00022576"/>
    </source>
</evidence>
<comment type="similarity">
    <text evidence="3 14">Belongs to the class-I pyridoxal-phosphate-dependent aminotransferase family.</text>
</comment>
<dbReference type="PRINTS" id="PR00753">
    <property type="entry name" value="ACCSYNTHASE"/>
</dbReference>
<evidence type="ECO:0000256" key="6">
    <source>
        <dbReference type="ARBA" id="ARBA00015959"/>
    </source>
</evidence>
<evidence type="ECO:0000256" key="15">
    <source>
        <dbReference type="PIRSR" id="PIRSR000517-1"/>
    </source>
</evidence>
<dbReference type="Gene3D" id="3.40.640.10">
    <property type="entry name" value="Type I PLP-dependent aspartate aminotransferase-like (Major domain)"/>
    <property type="match status" value="1"/>
</dbReference>
<dbReference type="Pfam" id="PF00155">
    <property type="entry name" value="Aminotran_1_2"/>
    <property type="match status" value="1"/>
</dbReference>
<evidence type="ECO:0000256" key="2">
    <source>
        <dbReference type="ARBA" id="ARBA00005203"/>
    </source>
</evidence>
<dbReference type="GO" id="GO:0006572">
    <property type="term" value="P:L-tyrosine catabolic process"/>
    <property type="evidence" value="ECO:0007669"/>
    <property type="project" value="UniProtKB-KW"/>
</dbReference>
<dbReference type="InterPro" id="IPR015424">
    <property type="entry name" value="PyrdxlP-dep_Trfase"/>
</dbReference>
<comment type="subunit">
    <text evidence="4">Homodimer.</text>
</comment>
<evidence type="ECO:0000256" key="11">
    <source>
        <dbReference type="ARBA" id="ARBA00023232"/>
    </source>
</evidence>
<comment type="pathway">
    <text evidence="2">Amino-acid degradation; L-phenylalanine degradation; acetoacetate and fumarate from L-phenylalanine: step 2/6.</text>
</comment>
<feature type="region of interest" description="Disordered" evidence="16">
    <location>
        <begin position="1"/>
        <end position="35"/>
    </location>
</feature>
<dbReference type="InterPro" id="IPR004838">
    <property type="entry name" value="NHTrfase_class1_PyrdxlP-BS"/>
</dbReference>
<dbReference type="PIRSF" id="PIRSF000517">
    <property type="entry name" value="Tyr_transaminase"/>
    <property type="match status" value="1"/>
</dbReference>
<keyword evidence="10 14" id="KW-0663">Pyridoxal phosphate</keyword>
<evidence type="ECO:0000256" key="5">
    <source>
        <dbReference type="ARBA" id="ARBA00012749"/>
    </source>
</evidence>
<dbReference type="PANTHER" id="PTHR45744">
    <property type="entry name" value="TYROSINE AMINOTRANSFERASE"/>
    <property type="match status" value="1"/>
</dbReference>
<evidence type="ECO:0000256" key="13">
    <source>
        <dbReference type="ARBA" id="ARBA00047798"/>
    </source>
</evidence>
<keyword evidence="11" id="KW-0585">Phenylalanine catabolism</keyword>
<dbReference type="NCBIfam" id="TIGR01264">
    <property type="entry name" value="tyr_amTase_E"/>
    <property type="match status" value="1"/>
</dbReference>
<comment type="caution">
    <text evidence="18">The sequence shown here is derived from an EMBL/GenBank/DDBJ whole genome shotgun (WGS) entry which is preliminary data.</text>
</comment>
<dbReference type="PANTHER" id="PTHR45744:SF2">
    <property type="entry name" value="TYROSINE AMINOTRANSFERASE"/>
    <property type="match status" value="1"/>
</dbReference>
<comment type="catalytic activity">
    <reaction evidence="13">
        <text>L-tyrosine + 2-oxoglutarate = 3-(4-hydroxyphenyl)pyruvate + L-glutamate</text>
        <dbReference type="Rhea" id="RHEA:15093"/>
        <dbReference type="ChEBI" id="CHEBI:16810"/>
        <dbReference type="ChEBI" id="CHEBI:29985"/>
        <dbReference type="ChEBI" id="CHEBI:36242"/>
        <dbReference type="ChEBI" id="CHEBI:58315"/>
        <dbReference type="EC" id="2.6.1.5"/>
    </reaction>
</comment>
<dbReference type="NCBIfam" id="TIGR01265">
    <property type="entry name" value="tyr_nico_aTase"/>
    <property type="match status" value="1"/>
</dbReference>
<name>A0A8J4PNZ6_9MYCE</name>
<evidence type="ECO:0000256" key="9">
    <source>
        <dbReference type="ARBA" id="ARBA00022878"/>
    </source>
</evidence>
<dbReference type="GO" id="GO:0030170">
    <property type="term" value="F:pyridoxal phosphate binding"/>
    <property type="evidence" value="ECO:0007669"/>
    <property type="project" value="InterPro"/>
</dbReference>
<reference evidence="18" key="1">
    <citation type="submission" date="2020-01" db="EMBL/GenBank/DDBJ databases">
        <title>Development of genomics and gene disruption for Polysphondylium violaceum indicates a role for the polyketide synthase stlB in stalk morphogenesis.</title>
        <authorList>
            <person name="Narita B."/>
            <person name="Kawabe Y."/>
            <person name="Kin K."/>
            <person name="Saito T."/>
            <person name="Gibbs R."/>
            <person name="Kuspa A."/>
            <person name="Muzny D."/>
            <person name="Queller D."/>
            <person name="Richards S."/>
            <person name="Strassman J."/>
            <person name="Sucgang R."/>
            <person name="Worley K."/>
            <person name="Schaap P."/>
        </authorList>
    </citation>
    <scope>NUCLEOTIDE SEQUENCE</scope>
    <source>
        <strain evidence="18">QSvi11</strain>
    </source>
</reference>
<evidence type="ECO:0000256" key="16">
    <source>
        <dbReference type="SAM" id="MobiDB-lite"/>
    </source>
</evidence>
<evidence type="ECO:0000256" key="1">
    <source>
        <dbReference type="ARBA" id="ARBA00001933"/>
    </source>
</evidence>
<keyword evidence="19" id="KW-1185">Reference proteome</keyword>
<dbReference type="OrthoDB" id="7042322at2759"/>
<dbReference type="SUPFAM" id="SSF53383">
    <property type="entry name" value="PLP-dependent transferases"/>
    <property type="match status" value="1"/>
</dbReference>
<feature type="domain" description="Aminotransferase class I/classII large" evidence="17">
    <location>
        <begin position="40"/>
        <end position="407"/>
    </location>
</feature>
<dbReference type="GO" id="GO:0004838">
    <property type="term" value="F:L-tyrosine-2-oxoglutarate transaminase activity"/>
    <property type="evidence" value="ECO:0007669"/>
    <property type="project" value="InterPro"/>
</dbReference>
<feature type="modified residue" description="N6-(pyridoxal phosphate)lysine" evidence="15">
    <location>
        <position position="249"/>
    </location>
</feature>
<evidence type="ECO:0000256" key="12">
    <source>
        <dbReference type="ARBA" id="ARBA00031696"/>
    </source>
</evidence>
<dbReference type="InterPro" id="IPR015421">
    <property type="entry name" value="PyrdxlP-dep_Trfase_major"/>
</dbReference>
<feature type="compositionally biased region" description="Polar residues" evidence="16">
    <location>
        <begin position="12"/>
        <end position="24"/>
    </location>
</feature>
<evidence type="ECO:0000256" key="4">
    <source>
        <dbReference type="ARBA" id="ARBA00011738"/>
    </source>
</evidence>
<evidence type="ECO:0000256" key="14">
    <source>
        <dbReference type="PIRNR" id="PIRNR000517"/>
    </source>
</evidence>
<protein>
    <recommendedName>
        <fullName evidence="6">Tyrosine aminotransferase</fullName>
        <ecNumber evidence="5">2.6.1.5</ecNumber>
    </recommendedName>
    <alternativeName>
        <fullName evidence="12">L-tyrosine:2-oxoglutarate aminotransferase</fullName>
    </alternativeName>
</protein>
<evidence type="ECO:0000313" key="19">
    <source>
        <dbReference type="Proteomes" id="UP000695562"/>
    </source>
</evidence>
<dbReference type="EMBL" id="AJWJ01000373">
    <property type="protein sequence ID" value="KAF2071457.1"/>
    <property type="molecule type" value="Genomic_DNA"/>
</dbReference>
<dbReference type="InterPro" id="IPR015422">
    <property type="entry name" value="PyrdxlP-dep_Trfase_small"/>
</dbReference>
<keyword evidence="9" id="KW-0828">Tyrosine catabolism</keyword>
<organism evidence="18 19">
    <name type="scientific">Polysphondylium violaceum</name>
    <dbReference type="NCBI Taxonomy" id="133409"/>
    <lineage>
        <taxon>Eukaryota</taxon>
        <taxon>Amoebozoa</taxon>
        <taxon>Evosea</taxon>
        <taxon>Eumycetozoa</taxon>
        <taxon>Dictyostelia</taxon>
        <taxon>Dictyosteliales</taxon>
        <taxon>Dictyosteliaceae</taxon>
        <taxon>Polysphondylium</taxon>
    </lineage>
</organism>
<dbReference type="InterPro" id="IPR004839">
    <property type="entry name" value="Aminotransferase_I/II_large"/>
</dbReference>
<gene>
    <name evidence="18" type="ORF">CYY_007231</name>
</gene>
<keyword evidence="8" id="KW-0808">Transferase</keyword>
<evidence type="ECO:0000313" key="18">
    <source>
        <dbReference type="EMBL" id="KAF2071457.1"/>
    </source>
</evidence>
<evidence type="ECO:0000256" key="8">
    <source>
        <dbReference type="ARBA" id="ARBA00022679"/>
    </source>
</evidence>
<dbReference type="CDD" id="cd00609">
    <property type="entry name" value="AAT_like"/>
    <property type="match status" value="1"/>
</dbReference>
<proteinExistence type="inferred from homology"/>
<dbReference type="InterPro" id="IPR005957">
    <property type="entry name" value="Tyrosine_aminoTrfase"/>
</dbReference>
<comment type="cofactor">
    <cofactor evidence="1 14 15">
        <name>pyridoxal 5'-phosphate</name>
        <dbReference type="ChEBI" id="CHEBI:597326"/>
    </cofactor>
</comment>
<dbReference type="InterPro" id="IPR005958">
    <property type="entry name" value="TyrNic_aminoTrfase"/>
</dbReference>
<evidence type="ECO:0000256" key="3">
    <source>
        <dbReference type="ARBA" id="ARBA00007441"/>
    </source>
</evidence>
<sequence length="416" mass="45735">MQNESTKKGWNIQPSKSATSTTNPIRELVDSGKYKPNPNKDMIPLSIGDPCVYGNLNVVQAVNDELIKNINSGKFNGYPPSIGYPAAREAIAKFCETPTSPLTTQDVVLASGASGAIEIALCALLNPGDNILLPKPGFSLYECICKNKGFGIKYYNLLPSKSWEADIEHLSSLIDDKTKVILINNPSNPCGSVYSKEHLNQILKVAEDNYLPIISDEIYAGMTFGDAQFYPIASLTTTVPILSIGGIAKRFLVPGWRVGWICIHDRNNIFAANNIQGAITVLSQIILGPNSLVQSILPTILDKNNQVIQKFFKDTNQTLEKHSNLTVDVLSKVSGLNPITSSGTMYQMVGIDSSKFKDISDDREFAIKLLNEESVFVLPGSLFGMNNFFRIVFCAPADKLEDAYQRIKTFCENHQK</sequence>
<keyword evidence="7" id="KW-0032">Aminotransferase</keyword>
<dbReference type="EC" id="2.6.1.5" evidence="5"/>
<dbReference type="Proteomes" id="UP000695562">
    <property type="component" value="Unassembled WGS sequence"/>
</dbReference>
<dbReference type="PROSITE" id="PS00105">
    <property type="entry name" value="AA_TRANSFER_CLASS_1"/>
    <property type="match status" value="1"/>
</dbReference>
<dbReference type="FunFam" id="3.40.640.10:FF:000048">
    <property type="entry name" value="tyrosine aminotransferase"/>
    <property type="match status" value="1"/>
</dbReference>
<evidence type="ECO:0000256" key="10">
    <source>
        <dbReference type="ARBA" id="ARBA00022898"/>
    </source>
</evidence>
<dbReference type="GO" id="GO:0006559">
    <property type="term" value="P:L-phenylalanine catabolic process"/>
    <property type="evidence" value="ECO:0007669"/>
    <property type="project" value="UniProtKB-UniPathway"/>
</dbReference>
<dbReference type="AlphaFoldDB" id="A0A8J4PNZ6"/>
<accession>A0A8J4PNZ6</accession>
<evidence type="ECO:0000259" key="17">
    <source>
        <dbReference type="Pfam" id="PF00155"/>
    </source>
</evidence>